<dbReference type="AlphaFoldDB" id="A0A9W9DKF3"/>
<dbReference type="Proteomes" id="UP001150238">
    <property type="component" value="Unassembled WGS sequence"/>
</dbReference>
<evidence type="ECO:0000256" key="1">
    <source>
        <dbReference type="SAM" id="MobiDB-lite"/>
    </source>
</evidence>
<name>A0A9W9DKF3_9AGAR</name>
<feature type="region of interest" description="Disordered" evidence="1">
    <location>
        <begin position="40"/>
        <end position="79"/>
    </location>
</feature>
<protein>
    <submittedName>
        <fullName evidence="2">Uncharacterized protein</fullName>
    </submittedName>
</protein>
<organism evidence="2 3">
    <name type="scientific">Lentinula lateritia</name>
    <dbReference type="NCBI Taxonomy" id="40482"/>
    <lineage>
        <taxon>Eukaryota</taxon>
        <taxon>Fungi</taxon>
        <taxon>Dikarya</taxon>
        <taxon>Basidiomycota</taxon>
        <taxon>Agaricomycotina</taxon>
        <taxon>Agaricomycetes</taxon>
        <taxon>Agaricomycetidae</taxon>
        <taxon>Agaricales</taxon>
        <taxon>Marasmiineae</taxon>
        <taxon>Omphalotaceae</taxon>
        <taxon>Lentinula</taxon>
    </lineage>
</organism>
<proteinExistence type="predicted"/>
<dbReference type="EMBL" id="JANVFS010000023">
    <property type="protein sequence ID" value="KAJ4474659.1"/>
    <property type="molecule type" value="Genomic_DNA"/>
</dbReference>
<reference evidence="2" key="1">
    <citation type="submission" date="2022-08" db="EMBL/GenBank/DDBJ databases">
        <authorList>
            <consortium name="DOE Joint Genome Institute"/>
            <person name="Min B."/>
            <person name="Riley R."/>
            <person name="Sierra-Patev S."/>
            <person name="Naranjo-Ortiz M."/>
            <person name="Looney B."/>
            <person name="Konkel Z."/>
            <person name="Slot J.C."/>
            <person name="Sakamoto Y."/>
            <person name="Steenwyk J.L."/>
            <person name="Rokas A."/>
            <person name="Carro J."/>
            <person name="Camarero S."/>
            <person name="Ferreira P."/>
            <person name="Molpeceres G."/>
            <person name="Ruiz-Duenas F.J."/>
            <person name="Serrano A."/>
            <person name="Henrissat B."/>
            <person name="Drula E."/>
            <person name="Hughes K.W."/>
            <person name="Mata J.L."/>
            <person name="Ishikawa N.K."/>
            <person name="Vargas-Isla R."/>
            <person name="Ushijima S."/>
            <person name="Smith C.A."/>
            <person name="Ahrendt S."/>
            <person name="Andreopoulos W."/>
            <person name="He G."/>
            <person name="Labutti K."/>
            <person name="Lipzen A."/>
            <person name="Ng V."/>
            <person name="Sandor L."/>
            <person name="Barry K."/>
            <person name="Martinez A.T."/>
            <person name="Xiao Y."/>
            <person name="Gibbons J.G."/>
            <person name="Terashima K."/>
            <person name="Hibbett D.S."/>
            <person name="Grigoriev I.V."/>
        </authorList>
    </citation>
    <scope>NUCLEOTIDE SEQUENCE</scope>
    <source>
        <strain evidence="2">Sp2 HRB7682 ss15</strain>
    </source>
</reference>
<comment type="caution">
    <text evidence="2">The sequence shown here is derived from an EMBL/GenBank/DDBJ whole genome shotgun (WGS) entry which is preliminary data.</text>
</comment>
<sequence length="116" mass="13090">MPENWDSSFKLIQIQFTFFLTNLAGHLMTIALHSFTSPNLSTPVPPHHASSPNKQQPSRYSTNQDKLPLVSTPESTLPSTVKHDNEIEVFVTSIYASVVVWLKWVEWTLRPTNGLA</sequence>
<evidence type="ECO:0000313" key="3">
    <source>
        <dbReference type="Proteomes" id="UP001150238"/>
    </source>
</evidence>
<accession>A0A9W9DKF3</accession>
<gene>
    <name evidence="2" type="ORF">C8J55DRAFT_490583</name>
</gene>
<reference evidence="2" key="2">
    <citation type="journal article" date="2023" name="Proc. Natl. Acad. Sci. U.S.A.">
        <title>A global phylogenomic analysis of the shiitake genus Lentinula.</title>
        <authorList>
            <person name="Sierra-Patev S."/>
            <person name="Min B."/>
            <person name="Naranjo-Ortiz M."/>
            <person name="Looney B."/>
            <person name="Konkel Z."/>
            <person name="Slot J.C."/>
            <person name="Sakamoto Y."/>
            <person name="Steenwyk J.L."/>
            <person name="Rokas A."/>
            <person name="Carro J."/>
            <person name="Camarero S."/>
            <person name="Ferreira P."/>
            <person name="Molpeceres G."/>
            <person name="Ruiz-Duenas F.J."/>
            <person name="Serrano A."/>
            <person name="Henrissat B."/>
            <person name="Drula E."/>
            <person name="Hughes K.W."/>
            <person name="Mata J.L."/>
            <person name="Ishikawa N.K."/>
            <person name="Vargas-Isla R."/>
            <person name="Ushijima S."/>
            <person name="Smith C.A."/>
            <person name="Donoghue J."/>
            <person name="Ahrendt S."/>
            <person name="Andreopoulos W."/>
            <person name="He G."/>
            <person name="LaButti K."/>
            <person name="Lipzen A."/>
            <person name="Ng V."/>
            <person name="Riley R."/>
            <person name="Sandor L."/>
            <person name="Barry K."/>
            <person name="Martinez A.T."/>
            <person name="Xiao Y."/>
            <person name="Gibbons J.G."/>
            <person name="Terashima K."/>
            <person name="Grigoriev I.V."/>
            <person name="Hibbett D."/>
        </authorList>
    </citation>
    <scope>NUCLEOTIDE SEQUENCE</scope>
    <source>
        <strain evidence="2">Sp2 HRB7682 ss15</strain>
    </source>
</reference>
<evidence type="ECO:0000313" key="2">
    <source>
        <dbReference type="EMBL" id="KAJ4474659.1"/>
    </source>
</evidence>
<feature type="compositionally biased region" description="Polar residues" evidence="1">
    <location>
        <begin position="50"/>
        <end position="65"/>
    </location>
</feature>